<feature type="region of interest" description="Disordered" evidence="1">
    <location>
        <begin position="122"/>
        <end position="161"/>
    </location>
</feature>
<keyword evidence="4" id="KW-1185">Reference proteome</keyword>
<evidence type="ECO:0000313" key="4">
    <source>
        <dbReference type="Proteomes" id="UP000523447"/>
    </source>
</evidence>
<protein>
    <recommendedName>
        <fullName evidence="5">MspA protein</fullName>
    </recommendedName>
</protein>
<dbReference type="EMBL" id="JAAXPE010000006">
    <property type="protein sequence ID" value="NKY85654.1"/>
    <property type="molecule type" value="Genomic_DNA"/>
</dbReference>
<reference evidence="3 4" key="1">
    <citation type="submission" date="2020-04" db="EMBL/GenBank/DDBJ databases">
        <title>MicrobeNet Type strains.</title>
        <authorList>
            <person name="Nicholson A.C."/>
        </authorList>
    </citation>
    <scope>NUCLEOTIDE SEQUENCE [LARGE SCALE GENOMIC DNA]</scope>
    <source>
        <strain evidence="3 4">DSM 44445</strain>
    </source>
</reference>
<accession>A0A7X6RHM0</accession>
<evidence type="ECO:0000256" key="2">
    <source>
        <dbReference type="SAM" id="SignalP"/>
    </source>
</evidence>
<dbReference type="RefSeq" id="WP_040722770.1">
    <property type="nucleotide sequence ID" value="NZ_CAWPHS010000056.1"/>
</dbReference>
<proteinExistence type="predicted"/>
<dbReference type="Proteomes" id="UP000523447">
    <property type="component" value="Unassembled WGS sequence"/>
</dbReference>
<dbReference type="Pfam" id="PF09203">
    <property type="entry name" value="MspA"/>
    <property type="match status" value="1"/>
</dbReference>
<feature type="chain" id="PRO_5031391011" description="MspA protein" evidence="2">
    <location>
        <begin position="33"/>
        <end position="254"/>
    </location>
</feature>
<dbReference type="AlphaFoldDB" id="A0A7X6RHM0"/>
<feature type="compositionally biased region" description="Low complexity" evidence="1">
    <location>
        <begin position="122"/>
        <end position="157"/>
    </location>
</feature>
<evidence type="ECO:0000313" key="3">
    <source>
        <dbReference type="EMBL" id="NKY85654.1"/>
    </source>
</evidence>
<comment type="caution">
    <text evidence="3">The sequence shown here is derived from an EMBL/GenBank/DDBJ whole genome shotgun (WGS) entry which is preliminary data.</text>
</comment>
<name>A0A7X6RHM0_9NOCA</name>
<organism evidence="3 4">
    <name type="scientific">Nocardia veterana</name>
    <dbReference type="NCBI Taxonomy" id="132249"/>
    <lineage>
        <taxon>Bacteria</taxon>
        <taxon>Bacillati</taxon>
        <taxon>Actinomycetota</taxon>
        <taxon>Actinomycetes</taxon>
        <taxon>Mycobacteriales</taxon>
        <taxon>Nocardiaceae</taxon>
        <taxon>Nocardia</taxon>
    </lineage>
</organism>
<sequence>MRRPFLVAASGAAVAIVTAAAIWAGYAEPSHAQPPGAELSGSGVHLRTSVDDIRVDPPGDRTPNYLMAFSHAAQVSGNYSVTVDGGPISSGQAVAGFLLGCGISVAGGVTVGIAPNQELDLSISPSLSPPSTDTAAPTTTVTPSTSNHPTVTVTPPSGTATAPELSLGPSIGGALGLSEELSGTLQPGQVTTATTATATLDDKTTFPFHLAFNNSALNVSQCASPVAAVPFVSASVSTADGLVQTTAYGTQFSF</sequence>
<evidence type="ECO:0008006" key="5">
    <source>
        <dbReference type="Google" id="ProtNLM"/>
    </source>
</evidence>
<keyword evidence="2" id="KW-0732">Signal</keyword>
<dbReference type="InterPro" id="IPR015286">
    <property type="entry name" value="Porin_fam_mycobact-type"/>
</dbReference>
<gene>
    <name evidence="3" type="ORF">HGA07_08455</name>
</gene>
<evidence type="ECO:0000256" key="1">
    <source>
        <dbReference type="SAM" id="MobiDB-lite"/>
    </source>
</evidence>
<feature type="signal peptide" evidence="2">
    <location>
        <begin position="1"/>
        <end position="32"/>
    </location>
</feature>